<protein>
    <submittedName>
        <fullName evidence="1">Uncharacterized protein</fullName>
    </submittedName>
</protein>
<evidence type="ECO:0000313" key="2">
    <source>
        <dbReference type="Proteomes" id="UP000383971"/>
    </source>
</evidence>
<dbReference type="AlphaFoldDB" id="A0A5E4WS70"/>
<name>A0A5E4WS70_9BURK</name>
<proteinExistence type="predicted"/>
<reference evidence="1 2" key="1">
    <citation type="submission" date="2019-08" db="EMBL/GenBank/DDBJ databases">
        <authorList>
            <person name="Peeters C."/>
        </authorList>
    </citation>
    <scope>NUCLEOTIDE SEQUENCE [LARGE SCALE GENOMIC DNA]</scope>
    <source>
        <strain evidence="1 2">LMG 31111</strain>
    </source>
</reference>
<keyword evidence="2" id="KW-1185">Reference proteome</keyword>
<dbReference type="EMBL" id="CABPSE010000012">
    <property type="protein sequence ID" value="VVE27767.1"/>
    <property type="molecule type" value="Genomic_DNA"/>
</dbReference>
<organism evidence="1 2">
    <name type="scientific">Pandoraea communis</name>
    <dbReference type="NCBI Taxonomy" id="2508297"/>
    <lineage>
        <taxon>Bacteria</taxon>
        <taxon>Pseudomonadati</taxon>
        <taxon>Pseudomonadota</taxon>
        <taxon>Betaproteobacteria</taxon>
        <taxon>Burkholderiales</taxon>
        <taxon>Burkholderiaceae</taxon>
        <taxon>Pandoraea</taxon>
    </lineage>
</organism>
<sequence>MNYPPGSLIGMQVRTNPLLTVAGPPVKVRRAWRERLFSRPWKPWRATRTVIPQIPDPHAMLVGNFLIMHPDTWARMRRELDERGATSLSPRKDCP</sequence>
<gene>
    <name evidence="1" type="ORF">PCO31111_03494</name>
</gene>
<accession>A0A5E4WS70</accession>
<evidence type="ECO:0000313" key="1">
    <source>
        <dbReference type="EMBL" id="VVE27767.1"/>
    </source>
</evidence>
<dbReference type="Proteomes" id="UP000383971">
    <property type="component" value="Unassembled WGS sequence"/>
</dbReference>